<keyword evidence="1" id="KW-0732">Signal</keyword>
<dbReference type="EMBL" id="JQ443337">
    <property type="protein sequence ID" value="AFB34746.1"/>
    <property type="molecule type" value="Genomic_DNA"/>
</dbReference>
<evidence type="ECO:0000256" key="1">
    <source>
        <dbReference type="SAM" id="SignalP"/>
    </source>
</evidence>
<evidence type="ECO:0000313" key="2">
    <source>
        <dbReference type="EMBL" id="AFB34746.1"/>
    </source>
</evidence>
<organism evidence="2">
    <name type="scientific">Pinus mugo</name>
    <name type="common">Dwarf mountain pine</name>
    <dbReference type="NCBI Taxonomy" id="28528"/>
    <lineage>
        <taxon>Eukaryota</taxon>
        <taxon>Viridiplantae</taxon>
        <taxon>Streptophyta</taxon>
        <taxon>Embryophyta</taxon>
        <taxon>Tracheophyta</taxon>
        <taxon>Spermatophyta</taxon>
        <taxon>Pinopsida</taxon>
        <taxon>Pinidae</taxon>
        <taxon>Conifers I</taxon>
        <taxon>Pinales</taxon>
        <taxon>Pinaceae</taxon>
        <taxon>Pinus</taxon>
        <taxon>Pinus subgen. Pinus</taxon>
    </lineage>
</organism>
<sequence length="36" mass="3575">MGALLVIILAGSQIMGAGAVMAGGCRTFCGNITVDY</sequence>
<protein>
    <submittedName>
        <fullName evidence="2">Uncharacterized protein</fullName>
    </submittedName>
</protein>
<dbReference type="AlphaFoldDB" id="K7P4J1"/>
<feature type="chain" id="PRO_5003909112" evidence="1">
    <location>
        <begin position="20"/>
        <end position="36"/>
    </location>
</feature>
<feature type="non-terminal residue" evidence="2">
    <location>
        <position position="36"/>
    </location>
</feature>
<name>K7P4J1_PINMU</name>
<reference evidence="2" key="1">
    <citation type="journal article" date="2012" name="Evol. Appl.">
        <title>Contrasting patterns of nucleotide diversity for four conifers of Alpine European forests.</title>
        <authorList>
            <person name="Mosca E."/>
            <person name="Eckert A.J."/>
            <person name="Liechty J.D."/>
            <person name="Wegrzyn J.L."/>
            <person name="La Porta N."/>
            <person name="Vendramin G.G."/>
            <person name="Neale D.B."/>
        </authorList>
    </citation>
    <scope>NUCLEOTIDE SEQUENCE</scope>
    <source>
        <strain evidence="2">AcesapC03</strain>
        <tissue evidence="2">Megagametophyte</tissue>
    </source>
</reference>
<gene>
    <name evidence="2" type="ORF">UMN_3847_01</name>
</gene>
<feature type="signal peptide" evidence="1">
    <location>
        <begin position="1"/>
        <end position="19"/>
    </location>
</feature>
<accession>K7P4J1</accession>
<proteinExistence type="predicted"/>